<dbReference type="Proteomes" id="UP001279734">
    <property type="component" value="Unassembled WGS sequence"/>
</dbReference>
<dbReference type="GO" id="GO:0006633">
    <property type="term" value="P:fatty acid biosynthetic process"/>
    <property type="evidence" value="ECO:0007669"/>
    <property type="project" value="TreeGrafter"/>
</dbReference>
<dbReference type="InterPro" id="IPR002539">
    <property type="entry name" value="MaoC-like_dom"/>
</dbReference>
<evidence type="ECO:0000313" key="2">
    <source>
        <dbReference type="EMBL" id="GMH10551.1"/>
    </source>
</evidence>
<comment type="caution">
    <text evidence="2">The sequence shown here is derived from an EMBL/GenBank/DDBJ whole genome shotgun (WGS) entry which is preliminary data.</text>
</comment>
<keyword evidence="3" id="KW-1185">Reference proteome</keyword>
<dbReference type="GO" id="GO:0005739">
    <property type="term" value="C:mitochondrion"/>
    <property type="evidence" value="ECO:0007669"/>
    <property type="project" value="TreeGrafter"/>
</dbReference>
<dbReference type="PANTHER" id="PTHR43437">
    <property type="entry name" value="HYDROXYACYL-THIOESTER DEHYDRATASE TYPE 2, MITOCHONDRIAL-RELATED"/>
    <property type="match status" value="1"/>
</dbReference>
<protein>
    <recommendedName>
        <fullName evidence="1">MaoC-like domain-containing protein</fullName>
    </recommendedName>
</protein>
<sequence>MLAKHLSLGFLSSLRFSSSAESRVLKPGDILRKTRIFSDVDVIEYSKVSNDSNPLHFDPEYARNAGFQDRLVHGMLVASLFPRIISSHFPGAIYVSQSLHFKLPVYVGEETSGEVKVINLRENKKKYLVKFSTRCFKNGDLIVLDGEAMAFLPTLSIE</sequence>
<dbReference type="Pfam" id="PF01575">
    <property type="entry name" value="MaoC_dehydratas"/>
    <property type="match status" value="1"/>
</dbReference>
<gene>
    <name evidence="2" type="ORF">Nepgr_012392</name>
</gene>
<dbReference type="PANTHER" id="PTHR43437:SF3">
    <property type="entry name" value="HYDROXYACYL-THIOESTER DEHYDRATASE TYPE 2, MITOCHONDRIAL"/>
    <property type="match status" value="1"/>
</dbReference>
<dbReference type="CDD" id="cd03449">
    <property type="entry name" value="R_hydratase"/>
    <property type="match status" value="1"/>
</dbReference>
<proteinExistence type="predicted"/>
<evidence type="ECO:0000313" key="3">
    <source>
        <dbReference type="Proteomes" id="UP001279734"/>
    </source>
</evidence>
<dbReference type="EMBL" id="BSYO01000010">
    <property type="protein sequence ID" value="GMH10551.1"/>
    <property type="molecule type" value="Genomic_DNA"/>
</dbReference>
<dbReference type="AlphaFoldDB" id="A0AAD3SGW0"/>
<dbReference type="GO" id="GO:0019171">
    <property type="term" value="F:(3R)-hydroxyacyl-[acyl-carrier-protein] dehydratase activity"/>
    <property type="evidence" value="ECO:0007669"/>
    <property type="project" value="TreeGrafter"/>
</dbReference>
<dbReference type="Gene3D" id="3.10.129.10">
    <property type="entry name" value="Hotdog Thioesterase"/>
    <property type="match status" value="1"/>
</dbReference>
<evidence type="ECO:0000259" key="1">
    <source>
        <dbReference type="Pfam" id="PF01575"/>
    </source>
</evidence>
<accession>A0AAD3SGW0</accession>
<dbReference type="InterPro" id="IPR050965">
    <property type="entry name" value="UPF0336/Enoyl-CoA_hydratase"/>
</dbReference>
<dbReference type="InterPro" id="IPR029069">
    <property type="entry name" value="HotDog_dom_sf"/>
</dbReference>
<reference evidence="2" key="1">
    <citation type="submission" date="2023-05" db="EMBL/GenBank/DDBJ databases">
        <title>Nepenthes gracilis genome sequencing.</title>
        <authorList>
            <person name="Fukushima K."/>
        </authorList>
    </citation>
    <scope>NUCLEOTIDE SEQUENCE</scope>
    <source>
        <strain evidence="2">SING2019-196</strain>
    </source>
</reference>
<dbReference type="SUPFAM" id="SSF54637">
    <property type="entry name" value="Thioesterase/thiol ester dehydrase-isomerase"/>
    <property type="match status" value="1"/>
</dbReference>
<organism evidence="2 3">
    <name type="scientific">Nepenthes gracilis</name>
    <name type="common">Slender pitcher plant</name>
    <dbReference type="NCBI Taxonomy" id="150966"/>
    <lineage>
        <taxon>Eukaryota</taxon>
        <taxon>Viridiplantae</taxon>
        <taxon>Streptophyta</taxon>
        <taxon>Embryophyta</taxon>
        <taxon>Tracheophyta</taxon>
        <taxon>Spermatophyta</taxon>
        <taxon>Magnoliopsida</taxon>
        <taxon>eudicotyledons</taxon>
        <taxon>Gunneridae</taxon>
        <taxon>Pentapetalae</taxon>
        <taxon>Caryophyllales</taxon>
        <taxon>Nepenthaceae</taxon>
        <taxon>Nepenthes</taxon>
    </lineage>
</organism>
<feature type="domain" description="MaoC-like" evidence="1">
    <location>
        <begin position="33"/>
        <end position="126"/>
    </location>
</feature>
<name>A0AAD3SGW0_NEPGR</name>